<dbReference type="Gene3D" id="1.10.10.60">
    <property type="entry name" value="Homeodomain-like"/>
    <property type="match status" value="2"/>
</dbReference>
<dbReference type="SMART" id="SM00342">
    <property type="entry name" value="HTH_ARAC"/>
    <property type="match status" value="1"/>
</dbReference>
<sequence>MDYDIVVADRDSQELNGILWLISNYAFPIATQHKAKHTIEFMDVLENKRPRIICLELDMIPKDKWEMVKQHIKNYADQVIAMTAEATFERASQALEVRALALWVKPLSPSMMKHTLQLAIQNLTSDGTGNASAPVMSQLGYESLFVDDQRPFSYAIYLLKTENQHDLPHLRQFIQQFDFRSQPSVFSVSDQIILVFHGEVSDPLSHAHRFMQEWELFSQGTLAIALHPGKGEKSVHQIYTQLRKTMKITFFTGFKQVLLSSDEPWKDFDPFLTPEEQRTWIAMLEKADKSAVKSWMYDKFFNFEAPYPAPGMLRTKLTSILAQLRRFMNRKELTGPEIEEFYKSIFKQVLDGAVLNRIVQDLILFIYQLLDEFEKHAQLKQVDPIEKAISYIEAHHADYKLGLEEVAAHVDRSPTYLSYLLNEKQGKSFRELLTDVRITKAKEKLLNTDASILSIANEVGYQNANYFSRVFKQVTQTTPTAFRKHR</sequence>
<keyword evidence="6" id="KW-1185">Reference proteome</keyword>
<dbReference type="PANTHER" id="PTHR43280:SF28">
    <property type="entry name" value="HTH-TYPE TRANSCRIPTIONAL ACTIVATOR RHAS"/>
    <property type="match status" value="1"/>
</dbReference>
<dbReference type="EMBL" id="JBHTKL010000005">
    <property type="protein sequence ID" value="MFD1020226.1"/>
    <property type="molecule type" value="Genomic_DNA"/>
</dbReference>
<dbReference type="PROSITE" id="PS01124">
    <property type="entry name" value="HTH_ARAC_FAMILY_2"/>
    <property type="match status" value="1"/>
</dbReference>
<dbReference type="InterPro" id="IPR011006">
    <property type="entry name" value="CheY-like_superfamily"/>
</dbReference>
<feature type="domain" description="HTH araC/xylS-type" evidence="4">
    <location>
        <begin position="386"/>
        <end position="485"/>
    </location>
</feature>
<reference evidence="6" key="1">
    <citation type="journal article" date="2019" name="Int. J. Syst. Evol. Microbiol.">
        <title>The Global Catalogue of Microorganisms (GCM) 10K type strain sequencing project: providing services to taxonomists for standard genome sequencing and annotation.</title>
        <authorList>
            <consortium name="The Broad Institute Genomics Platform"/>
            <consortium name="The Broad Institute Genome Sequencing Center for Infectious Disease"/>
            <person name="Wu L."/>
            <person name="Ma J."/>
        </authorList>
    </citation>
    <scope>NUCLEOTIDE SEQUENCE [LARGE SCALE GENOMIC DNA]</scope>
    <source>
        <strain evidence="6">CCUG 56607</strain>
    </source>
</reference>
<keyword evidence="2" id="KW-0238">DNA-binding</keyword>
<accession>A0ABW3L4K3</accession>
<dbReference type="Pfam" id="PF12833">
    <property type="entry name" value="HTH_18"/>
    <property type="match status" value="1"/>
</dbReference>
<dbReference type="PANTHER" id="PTHR43280">
    <property type="entry name" value="ARAC-FAMILY TRANSCRIPTIONAL REGULATOR"/>
    <property type="match status" value="1"/>
</dbReference>
<proteinExistence type="predicted"/>
<organism evidence="5 6">
    <name type="scientific">Thalassobacillus hwangdonensis</name>
    <dbReference type="NCBI Taxonomy" id="546108"/>
    <lineage>
        <taxon>Bacteria</taxon>
        <taxon>Bacillati</taxon>
        <taxon>Bacillota</taxon>
        <taxon>Bacilli</taxon>
        <taxon>Bacillales</taxon>
        <taxon>Bacillaceae</taxon>
        <taxon>Thalassobacillus</taxon>
    </lineage>
</organism>
<dbReference type="SUPFAM" id="SSF46689">
    <property type="entry name" value="Homeodomain-like"/>
    <property type="match status" value="1"/>
</dbReference>
<keyword evidence="1" id="KW-0805">Transcription regulation</keyword>
<evidence type="ECO:0000256" key="3">
    <source>
        <dbReference type="ARBA" id="ARBA00023163"/>
    </source>
</evidence>
<dbReference type="InterPro" id="IPR018062">
    <property type="entry name" value="HTH_AraC-typ_CS"/>
</dbReference>
<dbReference type="PROSITE" id="PS00041">
    <property type="entry name" value="HTH_ARAC_FAMILY_1"/>
    <property type="match status" value="1"/>
</dbReference>
<dbReference type="Gene3D" id="3.40.50.2300">
    <property type="match status" value="1"/>
</dbReference>
<comment type="caution">
    <text evidence="5">The sequence shown here is derived from an EMBL/GenBank/DDBJ whole genome shotgun (WGS) entry which is preliminary data.</text>
</comment>
<dbReference type="Proteomes" id="UP001596990">
    <property type="component" value="Unassembled WGS sequence"/>
</dbReference>
<gene>
    <name evidence="5" type="ORF">ACFQ2J_13645</name>
</gene>
<dbReference type="InterPro" id="IPR018060">
    <property type="entry name" value="HTH_AraC"/>
</dbReference>
<evidence type="ECO:0000259" key="4">
    <source>
        <dbReference type="PROSITE" id="PS01124"/>
    </source>
</evidence>
<protein>
    <submittedName>
        <fullName evidence="5">Helix-turn-helix domain-containing protein</fullName>
    </submittedName>
</protein>
<name>A0ABW3L4K3_9BACI</name>
<dbReference type="InterPro" id="IPR009057">
    <property type="entry name" value="Homeodomain-like_sf"/>
</dbReference>
<dbReference type="SUPFAM" id="SSF52172">
    <property type="entry name" value="CheY-like"/>
    <property type="match status" value="1"/>
</dbReference>
<keyword evidence="3" id="KW-0804">Transcription</keyword>
<evidence type="ECO:0000313" key="6">
    <source>
        <dbReference type="Proteomes" id="UP001596990"/>
    </source>
</evidence>
<evidence type="ECO:0000256" key="1">
    <source>
        <dbReference type="ARBA" id="ARBA00023015"/>
    </source>
</evidence>
<evidence type="ECO:0000256" key="2">
    <source>
        <dbReference type="ARBA" id="ARBA00023125"/>
    </source>
</evidence>
<dbReference type="RefSeq" id="WP_386061442.1">
    <property type="nucleotide sequence ID" value="NZ_JBHTKL010000005.1"/>
</dbReference>
<evidence type="ECO:0000313" key="5">
    <source>
        <dbReference type="EMBL" id="MFD1020226.1"/>
    </source>
</evidence>